<sequence>MVTIVSPGHTYRVRPARSGRRWIGWGLTAAGASMVPWVFTLAAQLPSSTQVSNWSAAWIGLDLMLAAGLAGTGLLFARRDARHGLTAAATAALLVMDAWFDVLMSPAGGERALALALAAGAELPLAAACAVLAARAFAPGSVHPAST</sequence>
<accession>A0A7K0C4L6</accession>
<reference evidence="2 3" key="1">
    <citation type="submission" date="2019-10" db="EMBL/GenBank/DDBJ databases">
        <title>Actinomadura rubteroloni sp. nov. and Actinomadura macrotermitis sp. nov., isolated from the gut of fungus growing-termite Macrotermes natalensis.</title>
        <authorList>
            <person name="Benndorf R."/>
            <person name="Martin K."/>
            <person name="Kuefner M."/>
            <person name="De Beer W."/>
            <person name="Kaster A.-K."/>
            <person name="Vollmers J."/>
            <person name="Poulsen M."/>
            <person name="Beemelmanns C."/>
        </authorList>
    </citation>
    <scope>NUCLEOTIDE SEQUENCE [LARGE SCALE GENOMIC DNA]</scope>
    <source>
        <strain evidence="2 3">RB68</strain>
    </source>
</reference>
<gene>
    <name evidence="2" type="ORF">ACRB68_64130</name>
</gene>
<feature type="transmembrane region" description="Helical" evidence="1">
    <location>
        <begin position="55"/>
        <end position="77"/>
    </location>
</feature>
<dbReference type="Proteomes" id="UP000487268">
    <property type="component" value="Unassembled WGS sequence"/>
</dbReference>
<name>A0A7K0C4L6_9ACTN</name>
<keyword evidence="1" id="KW-0812">Transmembrane</keyword>
<feature type="transmembrane region" description="Helical" evidence="1">
    <location>
        <begin position="84"/>
        <end position="100"/>
    </location>
</feature>
<protein>
    <submittedName>
        <fullName evidence="2">Uncharacterized protein</fullName>
    </submittedName>
</protein>
<keyword evidence="1" id="KW-1133">Transmembrane helix</keyword>
<feature type="transmembrane region" description="Helical" evidence="1">
    <location>
        <begin position="22"/>
        <end position="43"/>
    </location>
</feature>
<proteinExistence type="predicted"/>
<comment type="caution">
    <text evidence="2">The sequence shown here is derived from an EMBL/GenBank/DDBJ whole genome shotgun (WGS) entry which is preliminary data.</text>
</comment>
<keyword evidence="1" id="KW-0472">Membrane</keyword>
<evidence type="ECO:0000313" key="2">
    <source>
        <dbReference type="EMBL" id="MQY08306.1"/>
    </source>
</evidence>
<feature type="transmembrane region" description="Helical" evidence="1">
    <location>
        <begin position="112"/>
        <end position="134"/>
    </location>
</feature>
<dbReference type="AlphaFoldDB" id="A0A7K0C4L6"/>
<evidence type="ECO:0000256" key="1">
    <source>
        <dbReference type="SAM" id="Phobius"/>
    </source>
</evidence>
<evidence type="ECO:0000313" key="3">
    <source>
        <dbReference type="Proteomes" id="UP000487268"/>
    </source>
</evidence>
<keyword evidence="3" id="KW-1185">Reference proteome</keyword>
<dbReference type="RefSeq" id="WP_207709882.1">
    <property type="nucleotide sequence ID" value="NZ_WEGH01000004.1"/>
</dbReference>
<organism evidence="2 3">
    <name type="scientific">Actinomadura macrotermitis</name>
    <dbReference type="NCBI Taxonomy" id="2585200"/>
    <lineage>
        <taxon>Bacteria</taxon>
        <taxon>Bacillati</taxon>
        <taxon>Actinomycetota</taxon>
        <taxon>Actinomycetes</taxon>
        <taxon>Streptosporangiales</taxon>
        <taxon>Thermomonosporaceae</taxon>
        <taxon>Actinomadura</taxon>
    </lineage>
</organism>
<dbReference type="EMBL" id="WEGH01000004">
    <property type="protein sequence ID" value="MQY08306.1"/>
    <property type="molecule type" value="Genomic_DNA"/>
</dbReference>